<keyword evidence="1" id="KW-0812">Transmembrane</keyword>
<dbReference type="OrthoDB" id="6028159at2"/>
<organism evidence="2 3">
    <name type="scientific">Emticicia agri</name>
    <dbReference type="NCBI Taxonomy" id="2492393"/>
    <lineage>
        <taxon>Bacteria</taxon>
        <taxon>Pseudomonadati</taxon>
        <taxon>Bacteroidota</taxon>
        <taxon>Cytophagia</taxon>
        <taxon>Cytophagales</taxon>
        <taxon>Leadbetterellaceae</taxon>
        <taxon>Emticicia</taxon>
    </lineage>
</organism>
<proteinExistence type="predicted"/>
<feature type="transmembrane region" description="Helical" evidence="1">
    <location>
        <begin position="17"/>
        <end position="36"/>
    </location>
</feature>
<gene>
    <name evidence="2" type="ORF">EWM59_12445</name>
</gene>
<dbReference type="EMBL" id="SEWF01000016">
    <property type="protein sequence ID" value="RYU95257.1"/>
    <property type="molecule type" value="Genomic_DNA"/>
</dbReference>
<keyword evidence="1" id="KW-0472">Membrane</keyword>
<evidence type="ECO:0000256" key="1">
    <source>
        <dbReference type="SAM" id="Phobius"/>
    </source>
</evidence>
<dbReference type="RefSeq" id="WP_130021306.1">
    <property type="nucleotide sequence ID" value="NZ_SEWF01000016.1"/>
</dbReference>
<dbReference type="AlphaFoldDB" id="A0A4Q5M096"/>
<dbReference type="Proteomes" id="UP000293162">
    <property type="component" value="Unassembled WGS sequence"/>
</dbReference>
<comment type="caution">
    <text evidence="2">The sequence shown here is derived from an EMBL/GenBank/DDBJ whole genome shotgun (WGS) entry which is preliminary data.</text>
</comment>
<dbReference type="InterPro" id="IPR048136">
    <property type="entry name" value="STM3941-like"/>
</dbReference>
<evidence type="ECO:0008006" key="4">
    <source>
        <dbReference type="Google" id="ProtNLM"/>
    </source>
</evidence>
<sequence length="181" mass="19594">MKTTEYPIEIPLSKQKLILLLLSAIAFVAIGIWFVAKPESFKNGLLGNPTIVLSIGILSIVVFGLAAFVMAKKLADNAPGLIIDKTGITDNSTGVPAGHIPWSDIKEIKTSKVFSQKFLVIMVSKPEDYINRQGSTAAKKGVEANYKISGSPVNIPSSTLKYNFDELEVLLKAEFAKNKGK</sequence>
<feature type="transmembrane region" description="Helical" evidence="1">
    <location>
        <begin position="51"/>
        <end position="71"/>
    </location>
</feature>
<keyword evidence="1" id="KW-1133">Transmembrane helix</keyword>
<evidence type="ECO:0000313" key="3">
    <source>
        <dbReference type="Proteomes" id="UP000293162"/>
    </source>
</evidence>
<reference evidence="2 3" key="1">
    <citation type="submission" date="2019-02" db="EMBL/GenBank/DDBJ databases">
        <title>Bacterial novel species Emticicia sp. 17J42-9 isolated from soil.</title>
        <authorList>
            <person name="Jung H.-Y."/>
        </authorList>
    </citation>
    <scope>NUCLEOTIDE SEQUENCE [LARGE SCALE GENOMIC DNA]</scope>
    <source>
        <strain evidence="2 3">17J42-9</strain>
    </source>
</reference>
<evidence type="ECO:0000313" key="2">
    <source>
        <dbReference type="EMBL" id="RYU95257.1"/>
    </source>
</evidence>
<keyword evidence="3" id="KW-1185">Reference proteome</keyword>
<protein>
    <recommendedName>
        <fullName evidence="4">PH domain-containing protein</fullName>
    </recommendedName>
</protein>
<dbReference type="NCBIfam" id="NF041635">
    <property type="entry name" value="STM3941_fam"/>
    <property type="match status" value="1"/>
</dbReference>
<name>A0A4Q5M096_9BACT</name>
<accession>A0A4Q5M096</accession>